<evidence type="ECO:0000256" key="8">
    <source>
        <dbReference type="ARBA" id="ARBA00022842"/>
    </source>
</evidence>
<evidence type="ECO:0000256" key="1">
    <source>
        <dbReference type="ARBA" id="ARBA00004974"/>
    </source>
</evidence>
<organism evidence="15">
    <name type="scientific">Vecturithrix granuli</name>
    <dbReference type="NCBI Taxonomy" id="1499967"/>
    <lineage>
        <taxon>Bacteria</taxon>
        <taxon>Candidatus Moduliflexota</taxon>
        <taxon>Candidatus Vecturitrichia</taxon>
        <taxon>Candidatus Vecturitrichales</taxon>
        <taxon>Candidatus Vecturitrichaceae</taxon>
        <taxon>Candidatus Vecturithrix</taxon>
    </lineage>
</organism>
<evidence type="ECO:0000259" key="14">
    <source>
        <dbReference type="Pfam" id="PF02776"/>
    </source>
</evidence>
<keyword evidence="6 11" id="KW-0808">Transferase</keyword>
<dbReference type="EMBL" id="DF820470">
    <property type="protein sequence ID" value="GAK59325.1"/>
    <property type="molecule type" value="Genomic_DNA"/>
</dbReference>
<dbReference type="GO" id="GO:0009097">
    <property type="term" value="P:isoleucine biosynthetic process"/>
    <property type="evidence" value="ECO:0007669"/>
    <property type="project" value="UniProtKB-UniPathway"/>
</dbReference>
<dbReference type="Gene3D" id="3.40.50.970">
    <property type="match status" value="2"/>
</dbReference>
<dbReference type="Pfam" id="PF00205">
    <property type="entry name" value="TPP_enzyme_M"/>
    <property type="match status" value="1"/>
</dbReference>
<keyword evidence="16" id="KW-1185">Reference proteome</keyword>
<dbReference type="FunFam" id="3.40.50.1220:FF:000008">
    <property type="entry name" value="Acetolactate synthase"/>
    <property type="match status" value="1"/>
</dbReference>
<proteinExistence type="inferred from homology"/>
<dbReference type="FunFam" id="3.40.50.970:FF:000007">
    <property type="entry name" value="Acetolactate synthase"/>
    <property type="match status" value="1"/>
</dbReference>
<keyword evidence="8 11" id="KW-0460">Magnesium</keyword>
<reference evidence="15" key="1">
    <citation type="journal article" date="2015" name="PeerJ">
        <title>First genomic representation of candidate bacterial phylum KSB3 points to enhanced environmental sensing as a trigger of wastewater bulking.</title>
        <authorList>
            <person name="Sekiguchi Y."/>
            <person name="Ohashi A."/>
            <person name="Parks D.H."/>
            <person name="Yamauchi T."/>
            <person name="Tyson G.W."/>
            <person name="Hugenholtz P."/>
        </authorList>
    </citation>
    <scope>NUCLEOTIDE SEQUENCE [LARGE SCALE GENOMIC DNA]</scope>
</reference>
<evidence type="ECO:0000259" key="13">
    <source>
        <dbReference type="Pfam" id="PF02775"/>
    </source>
</evidence>
<protein>
    <recommendedName>
        <fullName evidence="4 11">Acetolactate synthase</fullName>
        <ecNumber evidence="4 11">2.2.1.6</ecNumber>
    </recommendedName>
</protein>
<evidence type="ECO:0000259" key="12">
    <source>
        <dbReference type="Pfam" id="PF00205"/>
    </source>
</evidence>
<comment type="pathway">
    <text evidence="1 11">Amino-acid biosynthesis; L-isoleucine biosynthesis; L-isoleucine from 2-oxobutanoate: step 1/4.</text>
</comment>
<evidence type="ECO:0000256" key="7">
    <source>
        <dbReference type="ARBA" id="ARBA00022723"/>
    </source>
</evidence>
<evidence type="ECO:0000313" key="15">
    <source>
        <dbReference type="EMBL" id="GAK59325.1"/>
    </source>
</evidence>
<keyword evidence="7 11" id="KW-0479">Metal-binding</keyword>
<dbReference type="InterPro" id="IPR000399">
    <property type="entry name" value="TPP-bd_CS"/>
</dbReference>
<dbReference type="InterPro" id="IPR011766">
    <property type="entry name" value="TPP_enzyme_TPP-bd"/>
</dbReference>
<dbReference type="Pfam" id="PF02775">
    <property type="entry name" value="TPP_enzyme_C"/>
    <property type="match status" value="1"/>
</dbReference>
<feature type="domain" description="Thiamine pyrophosphate enzyme N-terminal TPP-binding" evidence="14">
    <location>
        <begin position="4"/>
        <end position="118"/>
    </location>
</feature>
<dbReference type="CDD" id="cd07035">
    <property type="entry name" value="TPP_PYR_POX_like"/>
    <property type="match status" value="1"/>
</dbReference>
<evidence type="ECO:0000313" key="16">
    <source>
        <dbReference type="Proteomes" id="UP000030661"/>
    </source>
</evidence>
<dbReference type="GO" id="GO:0030976">
    <property type="term" value="F:thiamine pyrophosphate binding"/>
    <property type="evidence" value="ECO:0007669"/>
    <property type="project" value="UniProtKB-UniRule"/>
</dbReference>
<dbReference type="STRING" id="1499967.U27_06309"/>
<dbReference type="HOGENOM" id="CLU_013748_1_2_0"/>
<evidence type="ECO:0000256" key="4">
    <source>
        <dbReference type="ARBA" id="ARBA00013145"/>
    </source>
</evidence>
<comment type="catalytic activity">
    <reaction evidence="11">
        <text>2 pyruvate + H(+) = (2S)-2-acetolactate + CO2</text>
        <dbReference type="Rhea" id="RHEA:25249"/>
        <dbReference type="ChEBI" id="CHEBI:15361"/>
        <dbReference type="ChEBI" id="CHEBI:15378"/>
        <dbReference type="ChEBI" id="CHEBI:16526"/>
        <dbReference type="ChEBI" id="CHEBI:58476"/>
        <dbReference type="EC" id="2.2.1.6"/>
    </reaction>
</comment>
<dbReference type="NCBIfam" id="TIGR00118">
    <property type="entry name" value="acolac_lg"/>
    <property type="match status" value="1"/>
</dbReference>
<dbReference type="AlphaFoldDB" id="A0A081C420"/>
<sequence>MTKMTGARVLLECLKRQEVEYIFGYPGAVILAVHDQLDEFGINYVLTRHEQGAIHAAVGYARATGKVGVCLATSGPGGTNLVTGITDAYMDSIPVVAFTGQVPRLMIGNDAFQEADIVGITRSVTKHNYLVQDVDKFAFIIRSAFHIAATGRPGPVLVDMPKDILMAETEFVYPEEVKLRGYNPNYYGNIKQIRKAAEAIAQAKRPVIYSGGGVITSGASKELRELVNITQIPITSTLMGLGAFPGNDPLFLGMLGMHGTQYANLAVTHCDLLIAIGARFDDRVTGNLETFAPNATIIHIDIDPSSISKTIQVDIPIVGDVKNVLHELNKIVTRAEHDEWLTQLTTWKRDKPLTYQKSETQIKPQQVIQEICAITKGEAIVTTEVGQHQMWAALFGTYYHPRSFISSGGLGVMGFGFPAAIGAQAGCPDKLVIDIAGDGSFQMVVQELATAVCGNFPVKVVILNNGFLGMLRQWQDLFFEKRLCHTCLRHASGKYFPDFVKLAEAYGTTGIRIERPADLRPKLEEAFAIPHPVIIDVIVNEEEKVFPMVPAGAGIADMLIES</sequence>
<evidence type="ECO:0000256" key="11">
    <source>
        <dbReference type="RuleBase" id="RU003591"/>
    </source>
</evidence>
<dbReference type="UniPathway" id="UPA00047">
    <property type="reaction ID" value="UER00055"/>
</dbReference>
<dbReference type="Proteomes" id="UP000030661">
    <property type="component" value="Unassembled WGS sequence"/>
</dbReference>
<dbReference type="InterPro" id="IPR039368">
    <property type="entry name" value="AHAS_TPP"/>
</dbReference>
<dbReference type="GO" id="GO:0003984">
    <property type="term" value="F:acetolactate synthase activity"/>
    <property type="evidence" value="ECO:0007669"/>
    <property type="project" value="UniProtKB-EC"/>
</dbReference>
<comment type="cofactor">
    <cofactor evidence="11">
        <name>thiamine diphosphate</name>
        <dbReference type="ChEBI" id="CHEBI:58937"/>
    </cofactor>
    <text evidence="11">Binds 1 thiamine pyrophosphate per subunit.</text>
</comment>
<evidence type="ECO:0000256" key="6">
    <source>
        <dbReference type="ARBA" id="ARBA00022679"/>
    </source>
</evidence>
<evidence type="ECO:0000256" key="3">
    <source>
        <dbReference type="ARBA" id="ARBA00007812"/>
    </source>
</evidence>
<dbReference type="GO" id="GO:0009099">
    <property type="term" value="P:L-valine biosynthetic process"/>
    <property type="evidence" value="ECO:0007669"/>
    <property type="project" value="UniProtKB-UniPathway"/>
</dbReference>
<dbReference type="PANTHER" id="PTHR18968:SF13">
    <property type="entry name" value="ACETOLACTATE SYNTHASE CATALYTIC SUBUNIT, MITOCHONDRIAL"/>
    <property type="match status" value="1"/>
</dbReference>
<dbReference type="GO" id="GO:0005948">
    <property type="term" value="C:acetolactate synthase complex"/>
    <property type="evidence" value="ECO:0007669"/>
    <property type="project" value="TreeGrafter"/>
</dbReference>
<feature type="domain" description="Thiamine pyrophosphate enzyme TPP-binding" evidence="13">
    <location>
        <begin position="385"/>
        <end position="537"/>
    </location>
</feature>
<dbReference type="Gene3D" id="3.40.50.1220">
    <property type="entry name" value="TPP-binding domain"/>
    <property type="match status" value="1"/>
</dbReference>
<dbReference type="PROSITE" id="PS00187">
    <property type="entry name" value="TPP_ENZYMES"/>
    <property type="match status" value="1"/>
</dbReference>
<dbReference type="InterPro" id="IPR012000">
    <property type="entry name" value="Thiamin_PyroP_enz_cen_dom"/>
</dbReference>
<dbReference type="InterPro" id="IPR029061">
    <property type="entry name" value="THDP-binding"/>
</dbReference>
<keyword evidence="9 11" id="KW-0786">Thiamine pyrophosphate</keyword>
<dbReference type="EC" id="2.2.1.6" evidence="4 11"/>
<keyword evidence="10 11" id="KW-0100">Branched-chain amino acid biosynthesis</keyword>
<dbReference type="InterPro" id="IPR012001">
    <property type="entry name" value="Thiamin_PyroP_enz_TPP-bd_dom"/>
</dbReference>
<dbReference type="UniPathway" id="UPA00049">
    <property type="reaction ID" value="UER00059"/>
</dbReference>
<dbReference type="Pfam" id="PF02776">
    <property type="entry name" value="TPP_enzyme_N"/>
    <property type="match status" value="1"/>
</dbReference>
<comment type="cofactor">
    <cofactor evidence="11">
        <name>Mg(2+)</name>
        <dbReference type="ChEBI" id="CHEBI:18420"/>
    </cofactor>
    <text evidence="11">Binds 1 Mg(2+) ion per subunit.</text>
</comment>
<gene>
    <name evidence="15" type="ORF">U27_06309</name>
</gene>
<dbReference type="GO" id="GO:0050660">
    <property type="term" value="F:flavin adenine dinucleotide binding"/>
    <property type="evidence" value="ECO:0007669"/>
    <property type="project" value="InterPro"/>
</dbReference>
<evidence type="ECO:0000256" key="2">
    <source>
        <dbReference type="ARBA" id="ARBA00005025"/>
    </source>
</evidence>
<name>A0A081C420_VECG1</name>
<evidence type="ECO:0000256" key="10">
    <source>
        <dbReference type="ARBA" id="ARBA00023304"/>
    </source>
</evidence>
<evidence type="ECO:0000256" key="5">
    <source>
        <dbReference type="ARBA" id="ARBA00022605"/>
    </source>
</evidence>
<dbReference type="CDD" id="cd02015">
    <property type="entry name" value="TPP_AHAS"/>
    <property type="match status" value="1"/>
</dbReference>
<dbReference type="SUPFAM" id="SSF52467">
    <property type="entry name" value="DHS-like NAD/FAD-binding domain"/>
    <property type="match status" value="1"/>
</dbReference>
<comment type="pathway">
    <text evidence="2 11">Amino-acid biosynthesis; L-valine biosynthesis; L-valine from pyruvate: step 1/4.</text>
</comment>
<evidence type="ECO:0000256" key="9">
    <source>
        <dbReference type="ARBA" id="ARBA00023052"/>
    </source>
</evidence>
<feature type="domain" description="Thiamine pyrophosphate enzyme central" evidence="12">
    <location>
        <begin position="193"/>
        <end position="328"/>
    </location>
</feature>
<accession>A0A081C420</accession>
<comment type="similarity">
    <text evidence="3 11">Belongs to the TPP enzyme family.</text>
</comment>
<dbReference type="PANTHER" id="PTHR18968">
    <property type="entry name" value="THIAMINE PYROPHOSPHATE ENZYMES"/>
    <property type="match status" value="1"/>
</dbReference>
<keyword evidence="5 11" id="KW-0028">Amino-acid biosynthesis</keyword>
<dbReference type="GO" id="GO:0000287">
    <property type="term" value="F:magnesium ion binding"/>
    <property type="evidence" value="ECO:0007669"/>
    <property type="project" value="UniProtKB-UniRule"/>
</dbReference>
<dbReference type="InterPro" id="IPR012846">
    <property type="entry name" value="Acetolactate_synth_lsu"/>
</dbReference>
<dbReference type="InterPro" id="IPR045229">
    <property type="entry name" value="TPP_enz"/>
</dbReference>
<dbReference type="InterPro" id="IPR029035">
    <property type="entry name" value="DHS-like_NAD/FAD-binding_dom"/>
</dbReference>
<dbReference type="eggNOG" id="COG0028">
    <property type="taxonomic scope" value="Bacteria"/>
</dbReference>
<dbReference type="SUPFAM" id="SSF52518">
    <property type="entry name" value="Thiamin diphosphate-binding fold (THDP-binding)"/>
    <property type="match status" value="2"/>
</dbReference>